<dbReference type="AlphaFoldDB" id="A0A6C0J0Z1"/>
<keyword evidence="1" id="KW-0812">Transmembrane</keyword>
<evidence type="ECO:0000256" key="1">
    <source>
        <dbReference type="SAM" id="Phobius"/>
    </source>
</evidence>
<protein>
    <submittedName>
        <fullName evidence="2">Uncharacterized protein</fullName>
    </submittedName>
</protein>
<keyword evidence="1" id="KW-0472">Membrane</keyword>
<reference evidence="2" key="1">
    <citation type="journal article" date="2020" name="Nature">
        <title>Giant virus diversity and host interactions through global metagenomics.</title>
        <authorList>
            <person name="Schulz F."/>
            <person name="Roux S."/>
            <person name="Paez-Espino D."/>
            <person name="Jungbluth S."/>
            <person name="Walsh D.A."/>
            <person name="Denef V.J."/>
            <person name="McMahon K.D."/>
            <person name="Konstantinidis K.T."/>
            <person name="Eloe-Fadrosh E.A."/>
            <person name="Kyrpides N.C."/>
            <person name="Woyke T."/>
        </authorList>
    </citation>
    <scope>NUCLEOTIDE SEQUENCE</scope>
    <source>
        <strain evidence="2">GVMAG-M-3300025652-16</strain>
    </source>
</reference>
<dbReference type="EMBL" id="MN740292">
    <property type="protein sequence ID" value="QHT98336.1"/>
    <property type="molecule type" value="Genomic_DNA"/>
</dbReference>
<proteinExistence type="predicted"/>
<sequence>MNIIFALHVIFLLMILIVPFTNNRRNLEFYSMVIPFIFYHWSVNDDTCALTQAEIAMTGKSKDETFMGRLVGPIYKMEENDVNKMTKTMFFALWAFVQYRLGVFDTFFDELKVTLKGKTTSS</sequence>
<keyword evidence="1" id="KW-1133">Transmembrane helix</keyword>
<feature type="transmembrane region" description="Helical" evidence="1">
    <location>
        <begin position="6"/>
        <end position="22"/>
    </location>
</feature>
<organism evidence="2">
    <name type="scientific">viral metagenome</name>
    <dbReference type="NCBI Taxonomy" id="1070528"/>
    <lineage>
        <taxon>unclassified sequences</taxon>
        <taxon>metagenomes</taxon>
        <taxon>organismal metagenomes</taxon>
    </lineage>
</organism>
<accession>A0A6C0J0Z1</accession>
<name>A0A6C0J0Z1_9ZZZZ</name>
<evidence type="ECO:0000313" key="2">
    <source>
        <dbReference type="EMBL" id="QHT98336.1"/>
    </source>
</evidence>